<evidence type="ECO:0000256" key="1">
    <source>
        <dbReference type="ARBA" id="ARBA00008857"/>
    </source>
</evidence>
<dbReference type="InterPro" id="IPR025269">
    <property type="entry name" value="SAM-like_dom"/>
</dbReference>
<feature type="domain" description="Tyr recombinase" evidence="4">
    <location>
        <begin position="221"/>
        <end position="398"/>
    </location>
</feature>
<evidence type="ECO:0000313" key="6">
    <source>
        <dbReference type="Proteomes" id="UP001403385"/>
    </source>
</evidence>
<proteinExistence type="inferred from homology"/>
<dbReference type="RefSeq" id="WP_346820126.1">
    <property type="nucleotide sequence ID" value="NZ_JBDKWZ010000002.1"/>
</dbReference>
<evidence type="ECO:0000313" key="5">
    <source>
        <dbReference type="EMBL" id="MEN7547342.1"/>
    </source>
</evidence>
<dbReference type="InterPro" id="IPR050090">
    <property type="entry name" value="Tyrosine_recombinase_XerCD"/>
</dbReference>
<evidence type="ECO:0000256" key="3">
    <source>
        <dbReference type="ARBA" id="ARBA00023172"/>
    </source>
</evidence>
<dbReference type="PANTHER" id="PTHR30349:SF64">
    <property type="entry name" value="PROPHAGE INTEGRASE INTD-RELATED"/>
    <property type="match status" value="1"/>
</dbReference>
<dbReference type="AlphaFoldDB" id="A0AAW9S171"/>
<dbReference type="InterPro" id="IPR010998">
    <property type="entry name" value="Integrase_recombinase_N"/>
</dbReference>
<name>A0AAW9S171_9BACT</name>
<evidence type="ECO:0000259" key="4">
    <source>
        <dbReference type="PROSITE" id="PS51898"/>
    </source>
</evidence>
<protein>
    <submittedName>
        <fullName evidence="5">Site-specific integrase</fullName>
    </submittedName>
</protein>
<dbReference type="SUPFAM" id="SSF56349">
    <property type="entry name" value="DNA breaking-rejoining enzymes"/>
    <property type="match status" value="1"/>
</dbReference>
<dbReference type="Pfam" id="PF17293">
    <property type="entry name" value="Arm-DNA-bind_5"/>
    <property type="match status" value="1"/>
</dbReference>
<dbReference type="PROSITE" id="PS51898">
    <property type="entry name" value="TYR_RECOMBINASE"/>
    <property type="match status" value="1"/>
</dbReference>
<dbReference type="Gene3D" id="1.10.150.130">
    <property type="match status" value="1"/>
</dbReference>
<dbReference type="InterPro" id="IPR002104">
    <property type="entry name" value="Integrase_catalytic"/>
</dbReference>
<dbReference type="CDD" id="cd01185">
    <property type="entry name" value="INTN1_C_like"/>
    <property type="match status" value="1"/>
</dbReference>
<dbReference type="GO" id="GO:0015074">
    <property type="term" value="P:DNA integration"/>
    <property type="evidence" value="ECO:0007669"/>
    <property type="project" value="InterPro"/>
</dbReference>
<dbReference type="Gene3D" id="1.10.443.10">
    <property type="entry name" value="Intergrase catalytic core"/>
    <property type="match status" value="1"/>
</dbReference>
<keyword evidence="6" id="KW-1185">Reference proteome</keyword>
<dbReference type="InterPro" id="IPR011010">
    <property type="entry name" value="DNA_brk_join_enz"/>
</dbReference>
<dbReference type="GO" id="GO:0006310">
    <property type="term" value="P:DNA recombination"/>
    <property type="evidence" value="ECO:0007669"/>
    <property type="project" value="UniProtKB-KW"/>
</dbReference>
<dbReference type="EMBL" id="JBDKWZ010000002">
    <property type="protein sequence ID" value="MEN7547342.1"/>
    <property type="molecule type" value="Genomic_DNA"/>
</dbReference>
<dbReference type="Pfam" id="PF00589">
    <property type="entry name" value="Phage_integrase"/>
    <property type="match status" value="1"/>
</dbReference>
<comment type="caution">
    <text evidence="5">The sequence shown here is derived from an EMBL/GenBank/DDBJ whole genome shotgun (WGS) entry which is preliminary data.</text>
</comment>
<dbReference type="Proteomes" id="UP001403385">
    <property type="component" value="Unassembled WGS sequence"/>
</dbReference>
<comment type="similarity">
    <text evidence="1">Belongs to the 'phage' integrase family.</text>
</comment>
<accession>A0AAW9S171</accession>
<dbReference type="Pfam" id="PF13102">
    <property type="entry name" value="Phage_int_SAM_5"/>
    <property type="match status" value="1"/>
</dbReference>
<keyword evidence="3" id="KW-0233">DNA recombination</keyword>
<evidence type="ECO:0000256" key="2">
    <source>
        <dbReference type="ARBA" id="ARBA00023125"/>
    </source>
</evidence>
<reference evidence="5 6" key="1">
    <citation type="submission" date="2024-04" db="EMBL/GenBank/DDBJ databases">
        <title>Novel genus in family Flammeovirgaceae.</title>
        <authorList>
            <person name="Nguyen T.H."/>
            <person name="Vuong T.Q."/>
            <person name="Le H."/>
            <person name="Kim S.-G."/>
        </authorList>
    </citation>
    <scope>NUCLEOTIDE SEQUENCE [LARGE SCALE GENOMIC DNA]</scope>
    <source>
        <strain evidence="5 6">JCM 23209</strain>
    </source>
</reference>
<sequence length="415" mass="48821">MKTFGINFYTRKARVKNGTTPIYCRVTVNGVRVSISLKCSINLANWNKHKGMAKGSKQEVDEINTYLEQVRAKVVKCYRALLLETDTFTAEDVKKKFLGEDDEQKRQTLLGLIDYHNERFRDILEWGTLKNYFTTKKYLEKFLLTKYKRKDIPLKELRYKFLTDFELFLRKHQPKDHQKPMGNNTVMKHIERMRKTIHLAIDQEWLEKDPFARFKRRLEKTDRGFLNTEELECLQKKRLTIPRVEYVRDLFIFSCYTGLAYSDVMRLTPQQLTIGIDGERWIITARKKTDNPVRIPLLSVASEIIEKYKDHLRAEVTQTLFPVISNQKLNSYLKEIADLCGIKKNLSFHLARHTFATTVTLANGVPIESVSKMLGHTKIATTQIYARVLEKKLSEDMSQLRQKLSREERRKEKQG</sequence>
<keyword evidence="2" id="KW-0238">DNA-binding</keyword>
<gene>
    <name evidence="5" type="ORF">AAG747_05455</name>
</gene>
<organism evidence="5 6">
    <name type="scientific">Rapidithrix thailandica</name>
    <dbReference type="NCBI Taxonomy" id="413964"/>
    <lineage>
        <taxon>Bacteria</taxon>
        <taxon>Pseudomonadati</taxon>
        <taxon>Bacteroidota</taxon>
        <taxon>Cytophagia</taxon>
        <taxon>Cytophagales</taxon>
        <taxon>Flammeovirgaceae</taxon>
        <taxon>Rapidithrix</taxon>
    </lineage>
</organism>
<dbReference type="InterPro" id="IPR013762">
    <property type="entry name" value="Integrase-like_cat_sf"/>
</dbReference>
<dbReference type="InterPro" id="IPR035386">
    <property type="entry name" value="Arm-DNA-bind_5"/>
</dbReference>
<dbReference type="GO" id="GO:0003677">
    <property type="term" value="F:DNA binding"/>
    <property type="evidence" value="ECO:0007669"/>
    <property type="project" value="UniProtKB-KW"/>
</dbReference>
<dbReference type="PANTHER" id="PTHR30349">
    <property type="entry name" value="PHAGE INTEGRASE-RELATED"/>
    <property type="match status" value="1"/>
</dbReference>